<protein>
    <submittedName>
        <fullName evidence="2">Uncharacterized protein</fullName>
    </submittedName>
</protein>
<sequence length="30" mass="3268">MEQSMCCQAVLRSSTIQPNDPGREDAKGKS</sequence>
<proteinExistence type="predicted"/>
<feature type="compositionally biased region" description="Basic and acidic residues" evidence="1">
    <location>
        <begin position="21"/>
        <end position="30"/>
    </location>
</feature>
<comment type="caution">
    <text evidence="2">The sequence shown here is derived from an EMBL/GenBank/DDBJ whole genome shotgun (WGS) entry which is preliminary data.</text>
</comment>
<keyword evidence="3" id="KW-1185">Reference proteome</keyword>
<evidence type="ECO:0000313" key="2">
    <source>
        <dbReference type="EMBL" id="KAK6805673.1"/>
    </source>
</evidence>
<feature type="region of interest" description="Disordered" evidence="1">
    <location>
        <begin position="1"/>
        <end position="30"/>
    </location>
</feature>
<evidence type="ECO:0000313" key="3">
    <source>
        <dbReference type="Proteomes" id="UP001371456"/>
    </source>
</evidence>
<gene>
    <name evidence="2" type="ORF">RDI58_003458</name>
</gene>
<organism evidence="2 3">
    <name type="scientific">Solanum bulbocastanum</name>
    <name type="common">Wild potato</name>
    <dbReference type="NCBI Taxonomy" id="147425"/>
    <lineage>
        <taxon>Eukaryota</taxon>
        <taxon>Viridiplantae</taxon>
        <taxon>Streptophyta</taxon>
        <taxon>Embryophyta</taxon>
        <taxon>Tracheophyta</taxon>
        <taxon>Spermatophyta</taxon>
        <taxon>Magnoliopsida</taxon>
        <taxon>eudicotyledons</taxon>
        <taxon>Gunneridae</taxon>
        <taxon>Pentapetalae</taxon>
        <taxon>asterids</taxon>
        <taxon>lamiids</taxon>
        <taxon>Solanales</taxon>
        <taxon>Solanaceae</taxon>
        <taxon>Solanoideae</taxon>
        <taxon>Solaneae</taxon>
        <taxon>Solanum</taxon>
    </lineage>
</organism>
<reference evidence="2 3" key="1">
    <citation type="submission" date="2024-02" db="EMBL/GenBank/DDBJ databases">
        <title>de novo genome assembly of Solanum bulbocastanum strain 11H21.</title>
        <authorList>
            <person name="Hosaka A.J."/>
        </authorList>
    </citation>
    <scope>NUCLEOTIDE SEQUENCE [LARGE SCALE GENOMIC DNA]</scope>
    <source>
        <tissue evidence="2">Young leaves</tissue>
    </source>
</reference>
<name>A0AAN8UB90_SOLBU</name>
<dbReference type="AlphaFoldDB" id="A0AAN8UB90"/>
<dbReference type="EMBL" id="JBANQN010000001">
    <property type="protein sequence ID" value="KAK6805673.1"/>
    <property type="molecule type" value="Genomic_DNA"/>
</dbReference>
<accession>A0AAN8UB90</accession>
<feature type="compositionally biased region" description="Polar residues" evidence="1">
    <location>
        <begin position="1"/>
        <end position="18"/>
    </location>
</feature>
<evidence type="ECO:0000256" key="1">
    <source>
        <dbReference type="SAM" id="MobiDB-lite"/>
    </source>
</evidence>
<dbReference type="Proteomes" id="UP001371456">
    <property type="component" value="Unassembled WGS sequence"/>
</dbReference>